<proteinExistence type="predicted"/>
<evidence type="ECO:0000256" key="1">
    <source>
        <dbReference type="SAM" id="MobiDB-lite"/>
    </source>
</evidence>
<gene>
    <name evidence="2" type="ORF">BRAFLDRAFT_67353</name>
</gene>
<evidence type="ECO:0008006" key="3">
    <source>
        <dbReference type="Google" id="ProtNLM"/>
    </source>
</evidence>
<accession>C3XQ50</accession>
<dbReference type="AlphaFoldDB" id="C3XQ50"/>
<feature type="compositionally biased region" description="Polar residues" evidence="1">
    <location>
        <begin position="465"/>
        <end position="480"/>
    </location>
</feature>
<dbReference type="InParanoid" id="C3XQ50"/>
<dbReference type="EMBL" id="GG666451">
    <property type="protein sequence ID" value="EEN70071.1"/>
    <property type="molecule type" value="Genomic_DNA"/>
</dbReference>
<name>C3XQ50_BRAFL</name>
<sequence length="817" mass="89980">MAEDIITSDDVPRVDTNDVSEVGLAQVTSNPRIQKDLDPYAFSTVLTNPMYETTSCSPSENDADRSVPVEDDTTVPESQNTYKKLTNHRNNDKDAHPAIHIGCNEHDGNNMPDTTEASDDTAQAIDIADDDVKPITEQNICQNDTGASKPNIRPTSPQTIQNPNPFRSSKNDQNRAPTCLANALEQPNSEYATNILRSCNPSNNLYAEKNTTTTTNNDDYGTNVISQNDTEDCNSSNKLYAERNTTTTTNNDAYGTNVIPPNDIEDEIHQSMDVTDNDDLDPYMPYAVAYEFTNPSYSAEINSTEQDADKVVPGNDNTGLPQDGHIPSTDPSSIRDDLKRNPMYVPNKDLDPYAFTTVLRNPMYETRCSASENDADMSVPVEDDTTLPESQNTYEKLTNHRNNDRDAHPAIHIGCNENDGNNMPDTTEAADDTAQVIDIADDDVKPITEQNICQNDMEASKPNIHPTSPQTIQNPNPLRSSKNDQNRAPTCLANALEQPNSEYATNILRSCNSSNKLYAERNITTTANNDDYGTNVISQNDIEDCDSSNKLYAERNTTTTTNNDAYGTNIIPPNDIEDEIEEPVDVTDDNHDLDPYMPYAVAYDFTNPSYSAEINSTEQDADKVVPGNDDTGLPQDGHIPSTDPSSIRDGLKRNPMYVPNTGEAVHNTSNHGQPALDTTYTHGQLAVDITYSINTPVADTTFIAGHPAVDTANAHGQPAVDTTYTNGQSAVDTTYTHAPKKKWRDDLRCGVGYPADDGNPAECDPDGEHPCCSVRNWCGGTTDHCDCPGCIDYRNKRSNKKIKYRRPVHKGDRRYAI</sequence>
<evidence type="ECO:0000313" key="2">
    <source>
        <dbReference type="EMBL" id="EEN70071.1"/>
    </source>
</evidence>
<protein>
    <recommendedName>
        <fullName evidence="3">Chitin-binding type-1 domain-containing protein</fullName>
    </recommendedName>
</protein>
<feature type="region of interest" description="Disordered" evidence="1">
    <location>
        <begin position="458"/>
        <end position="486"/>
    </location>
</feature>
<feature type="compositionally biased region" description="Polar residues" evidence="1">
    <location>
        <begin position="140"/>
        <end position="168"/>
    </location>
</feature>
<feature type="region of interest" description="Disordered" evidence="1">
    <location>
        <begin position="627"/>
        <end position="650"/>
    </location>
</feature>
<dbReference type="CDD" id="cd10909">
    <property type="entry name" value="ChtBD1_GH18_2"/>
    <property type="match status" value="1"/>
</dbReference>
<feature type="region of interest" description="Disordered" evidence="1">
    <location>
        <begin position="140"/>
        <end position="174"/>
    </location>
</feature>
<reference evidence="2" key="1">
    <citation type="journal article" date="2008" name="Nature">
        <title>The amphioxus genome and the evolution of the chordate karyotype.</title>
        <authorList>
            <consortium name="US DOE Joint Genome Institute (JGI-PGF)"/>
            <person name="Putnam N.H."/>
            <person name="Butts T."/>
            <person name="Ferrier D.E.K."/>
            <person name="Furlong R.F."/>
            <person name="Hellsten U."/>
            <person name="Kawashima T."/>
            <person name="Robinson-Rechavi M."/>
            <person name="Shoguchi E."/>
            <person name="Terry A."/>
            <person name="Yu J.-K."/>
            <person name="Benito-Gutierrez E.L."/>
            <person name="Dubchak I."/>
            <person name="Garcia-Fernandez J."/>
            <person name="Gibson-Brown J.J."/>
            <person name="Grigoriev I.V."/>
            <person name="Horton A.C."/>
            <person name="de Jong P.J."/>
            <person name="Jurka J."/>
            <person name="Kapitonov V.V."/>
            <person name="Kohara Y."/>
            <person name="Kuroki Y."/>
            <person name="Lindquist E."/>
            <person name="Lucas S."/>
            <person name="Osoegawa K."/>
            <person name="Pennacchio L.A."/>
            <person name="Salamov A.A."/>
            <person name="Satou Y."/>
            <person name="Sauka-Spengler T."/>
            <person name="Schmutz J."/>
            <person name="Shin-I T."/>
            <person name="Toyoda A."/>
            <person name="Bronner-Fraser M."/>
            <person name="Fujiyama A."/>
            <person name="Holland L.Z."/>
            <person name="Holland P.W.H."/>
            <person name="Satoh N."/>
            <person name="Rokhsar D.S."/>
        </authorList>
    </citation>
    <scope>NUCLEOTIDE SEQUENCE [LARGE SCALE GENOMIC DNA]</scope>
    <source>
        <strain evidence="2">S238N-H82</strain>
        <tissue evidence="2">Testes</tissue>
    </source>
</reference>
<organism evidence="2">
    <name type="scientific">Branchiostoma floridae</name>
    <name type="common">Florida lancelet</name>
    <name type="synonym">Amphioxus</name>
    <dbReference type="NCBI Taxonomy" id="7739"/>
    <lineage>
        <taxon>Eukaryota</taxon>
        <taxon>Metazoa</taxon>
        <taxon>Chordata</taxon>
        <taxon>Cephalochordata</taxon>
        <taxon>Leptocardii</taxon>
        <taxon>Amphioxiformes</taxon>
        <taxon>Branchiostomatidae</taxon>
        <taxon>Branchiostoma</taxon>
    </lineage>
</organism>
<feature type="region of interest" description="Disordered" evidence="1">
    <location>
        <begin position="314"/>
        <end position="337"/>
    </location>
</feature>
<feature type="region of interest" description="Disordered" evidence="1">
    <location>
        <begin position="52"/>
        <end position="77"/>
    </location>
</feature>